<accession>A0AAP0QXA6</accession>
<evidence type="ECO:0000256" key="4">
    <source>
        <dbReference type="ARBA" id="ARBA00023136"/>
    </source>
</evidence>
<dbReference type="Pfam" id="PF03168">
    <property type="entry name" value="LEA_2"/>
    <property type="match status" value="1"/>
</dbReference>
<evidence type="ECO:0000256" key="1">
    <source>
        <dbReference type="ARBA" id="ARBA00004167"/>
    </source>
</evidence>
<dbReference type="EMBL" id="JBBPBK010000400">
    <property type="protein sequence ID" value="KAK9265407.1"/>
    <property type="molecule type" value="Genomic_DNA"/>
</dbReference>
<dbReference type="GO" id="GO:0009506">
    <property type="term" value="C:plasmodesma"/>
    <property type="evidence" value="ECO:0007669"/>
    <property type="project" value="TreeGrafter"/>
</dbReference>
<dbReference type="InterPro" id="IPR044839">
    <property type="entry name" value="NDR1-like"/>
</dbReference>
<proteinExistence type="predicted"/>
<feature type="domain" description="Late embryogenesis abundant protein LEA-2 subgroup" evidence="6">
    <location>
        <begin position="97"/>
        <end position="196"/>
    </location>
</feature>
<reference evidence="7 8" key="1">
    <citation type="journal article" date="2024" name="Plant J.">
        <title>Genome sequences and population genomics reveal climatic adaptation and genomic divergence between two closely related sweetgum species.</title>
        <authorList>
            <person name="Xu W.Q."/>
            <person name="Ren C.Q."/>
            <person name="Zhang X.Y."/>
            <person name="Comes H.P."/>
            <person name="Liu X.H."/>
            <person name="Li Y.G."/>
            <person name="Kettle C.J."/>
            <person name="Jalonen R."/>
            <person name="Gaisberger H."/>
            <person name="Ma Y.Z."/>
            <person name="Qiu Y.X."/>
        </authorList>
    </citation>
    <scope>NUCLEOTIDE SEQUENCE [LARGE SCALE GENOMIC DNA]</scope>
    <source>
        <strain evidence="7">Hangzhou</strain>
    </source>
</reference>
<organism evidence="7 8">
    <name type="scientific">Liquidambar formosana</name>
    <name type="common">Formosan gum</name>
    <dbReference type="NCBI Taxonomy" id="63359"/>
    <lineage>
        <taxon>Eukaryota</taxon>
        <taxon>Viridiplantae</taxon>
        <taxon>Streptophyta</taxon>
        <taxon>Embryophyta</taxon>
        <taxon>Tracheophyta</taxon>
        <taxon>Spermatophyta</taxon>
        <taxon>Magnoliopsida</taxon>
        <taxon>eudicotyledons</taxon>
        <taxon>Gunneridae</taxon>
        <taxon>Pentapetalae</taxon>
        <taxon>Saxifragales</taxon>
        <taxon>Altingiaceae</taxon>
        <taxon>Liquidambar</taxon>
    </lineage>
</organism>
<dbReference type="Proteomes" id="UP001415857">
    <property type="component" value="Unassembled WGS sequence"/>
</dbReference>
<protein>
    <recommendedName>
        <fullName evidence="6">Late embryogenesis abundant protein LEA-2 subgroup domain-containing protein</fullName>
    </recommendedName>
</protein>
<dbReference type="AlphaFoldDB" id="A0AAP0QXA6"/>
<keyword evidence="4 5" id="KW-0472">Membrane</keyword>
<keyword evidence="3 5" id="KW-1133">Transmembrane helix</keyword>
<evidence type="ECO:0000259" key="6">
    <source>
        <dbReference type="Pfam" id="PF03168"/>
    </source>
</evidence>
<name>A0AAP0QXA6_LIQFO</name>
<comment type="caution">
    <text evidence="7">The sequence shown here is derived from an EMBL/GenBank/DDBJ whole genome shotgun (WGS) entry which is preliminary data.</text>
</comment>
<evidence type="ECO:0000256" key="3">
    <source>
        <dbReference type="ARBA" id="ARBA00022989"/>
    </source>
</evidence>
<dbReference type="PANTHER" id="PTHR31415">
    <property type="entry name" value="OS05G0367900 PROTEIN"/>
    <property type="match status" value="1"/>
</dbReference>
<dbReference type="GO" id="GO:0005886">
    <property type="term" value="C:plasma membrane"/>
    <property type="evidence" value="ECO:0007669"/>
    <property type="project" value="TreeGrafter"/>
</dbReference>
<keyword evidence="2 5" id="KW-0812">Transmembrane</keyword>
<sequence length="223" mass="25302">MHTGDGLPVQTPPKTRPIKRHHTTRYYVHRVHESLTTRVSKILCSIFLGLLLVIGVVIFIVWLSLRPHRPRFHIRDFSVPGLNQVSGIDNAVITFNVTARNANQNIGIYYDSMVGSVYFEDQRIGSTPLLFPFYQEPKNTTVVYGTFSGATLTVDSQRWTDFRNALAKGSVIFRLELTSTIRFKISRWKSKRHHAHADCAIGVGQDGLILAVSKDKRCPTYFT</sequence>
<keyword evidence="8" id="KW-1185">Reference proteome</keyword>
<evidence type="ECO:0000313" key="7">
    <source>
        <dbReference type="EMBL" id="KAK9265407.1"/>
    </source>
</evidence>
<comment type="subcellular location">
    <subcellularLocation>
        <location evidence="1">Membrane</location>
        <topology evidence="1">Single-pass membrane protein</topology>
    </subcellularLocation>
</comment>
<gene>
    <name evidence="7" type="ORF">L1049_012367</name>
</gene>
<evidence type="ECO:0000313" key="8">
    <source>
        <dbReference type="Proteomes" id="UP001415857"/>
    </source>
</evidence>
<dbReference type="PANTHER" id="PTHR31415:SF3">
    <property type="entry name" value="LATE EMBRYOGENESIS ABUNDANT (LEA) HYDROXYPROLINE-RICH GLYCOPROTEIN FAMILY"/>
    <property type="match status" value="1"/>
</dbReference>
<evidence type="ECO:0000256" key="2">
    <source>
        <dbReference type="ARBA" id="ARBA00022692"/>
    </source>
</evidence>
<evidence type="ECO:0000256" key="5">
    <source>
        <dbReference type="SAM" id="Phobius"/>
    </source>
</evidence>
<dbReference type="GO" id="GO:0098542">
    <property type="term" value="P:defense response to other organism"/>
    <property type="evidence" value="ECO:0007669"/>
    <property type="project" value="InterPro"/>
</dbReference>
<feature type="transmembrane region" description="Helical" evidence="5">
    <location>
        <begin position="39"/>
        <end position="65"/>
    </location>
</feature>
<dbReference type="InterPro" id="IPR004864">
    <property type="entry name" value="LEA_2"/>
</dbReference>